<reference evidence="2" key="1">
    <citation type="journal article" date="2021" name="IMA Fungus">
        <title>Genomic characterization of three marine fungi, including Emericellopsis atlantica sp. nov. with signatures of a generalist lifestyle and marine biomass degradation.</title>
        <authorList>
            <person name="Hagestad O.C."/>
            <person name="Hou L."/>
            <person name="Andersen J.H."/>
            <person name="Hansen E.H."/>
            <person name="Altermark B."/>
            <person name="Li C."/>
            <person name="Kuhnert E."/>
            <person name="Cox R.J."/>
            <person name="Crous P.W."/>
            <person name="Spatafora J.W."/>
            <person name="Lail K."/>
            <person name="Amirebrahimi M."/>
            <person name="Lipzen A."/>
            <person name="Pangilinan J."/>
            <person name="Andreopoulos W."/>
            <person name="Hayes R.D."/>
            <person name="Ng V."/>
            <person name="Grigoriev I.V."/>
            <person name="Jackson S.A."/>
            <person name="Sutton T.D.S."/>
            <person name="Dobson A.D.W."/>
            <person name="Rama T."/>
        </authorList>
    </citation>
    <scope>NUCLEOTIDE SEQUENCE</scope>
    <source>
        <strain evidence="2">TRa3180A</strain>
    </source>
</reference>
<dbReference type="Proteomes" id="UP000887226">
    <property type="component" value="Unassembled WGS sequence"/>
</dbReference>
<feature type="compositionally biased region" description="Basic residues" evidence="1">
    <location>
        <begin position="47"/>
        <end position="58"/>
    </location>
</feature>
<evidence type="ECO:0000313" key="2">
    <source>
        <dbReference type="EMBL" id="KAG9248191.1"/>
    </source>
</evidence>
<dbReference type="OrthoDB" id="3598799at2759"/>
<feature type="region of interest" description="Disordered" evidence="1">
    <location>
        <begin position="21"/>
        <end position="104"/>
    </location>
</feature>
<keyword evidence="3" id="KW-1185">Reference proteome</keyword>
<accession>A0A9P8CK41</accession>
<comment type="caution">
    <text evidence="2">The sequence shown here is derived from an EMBL/GenBank/DDBJ whole genome shotgun (WGS) entry which is preliminary data.</text>
</comment>
<sequence>MARPRNATTSYAIRKTEVVRSDDAAPEIGEPIDSSALFVPEEPQPKVIKRVNQAKKRKTEPVASLARDYEYNEELEEQPKKKSRKPEPVMRTKNDEYDEDIGRVESQDFLTQAALTKLEAYEKNKKKKSSKENAEYMANFKALLEQGKGQLNSQLENLTAASSNTEAAFLKTFQDLYEKATPFQNNPSRGFTGFATMHQKSIELVTIAEQLVAIFEDVEKSVADCDMVGVLDNDWRDENAAIENLLAEGYDVGIQKHREITSGEILNGDREVAQRVGPVFYSEERVVEGATDAWGEIAQKQKKAVKRLVKSIFVDAV</sequence>
<name>A0A9P8CK41_9HELO</name>
<feature type="compositionally biased region" description="Basic and acidic residues" evidence="1">
    <location>
        <begin position="77"/>
        <end position="104"/>
    </location>
</feature>
<protein>
    <submittedName>
        <fullName evidence="2">Uncharacterized protein</fullName>
    </submittedName>
</protein>
<evidence type="ECO:0000256" key="1">
    <source>
        <dbReference type="SAM" id="MobiDB-lite"/>
    </source>
</evidence>
<organism evidence="2 3">
    <name type="scientific">Calycina marina</name>
    <dbReference type="NCBI Taxonomy" id="1763456"/>
    <lineage>
        <taxon>Eukaryota</taxon>
        <taxon>Fungi</taxon>
        <taxon>Dikarya</taxon>
        <taxon>Ascomycota</taxon>
        <taxon>Pezizomycotina</taxon>
        <taxon>Leotiomycetes</taxon>
        <taxon>Helotiales</taxon>
        <taxon>Pezizellaceae</taxon>
        <taxon>Calycina</taxon>
    </lineage>
</organism>
<gene>
    <name evidence="2" type="ORF">BJ878DRAFT_77210</name>
</gene>
<dbReference type="AlphaFoldDB" id="A0A9P8CK41"/>
<dbReference type="EMBL" id="MU253754">
    <property type="protein sequence ID" value="KAG9248191.1"/>
    <property type="molecule type" value="Genomic_DNA"/>
</dbReference>
<proteinExistence type="predicted"/>
<evidence type="ECO:0000313" key="3">
    <source>
        <dbReference type="Proteomes" id="UP000887226"/>
    </source>
</evidence>